<dbReference type="EMBL" id="CAJPIN010000634">
    <property type="protein sequence ID" value="CAG2053740.1"/>
    <property type="molecule type" value="Genomic_DNA"/>
</dbReference>
<organism evidence="1 2">
    <name type="scientific">Timema podura</name>
    <name type="common">Walking stick</name>
    <dbReference type="NCBI Taxonomy" id="61482"/>
    <lineage>
        <taxon>Eukaryota</taxon>
        <taxon>Metazoa</taxon>
        <taxon>Ecdysozoa</taxon>
        <taxon>Arthropoda</taxon>
        <taxon>Hexapoda</taxon>
        <taxon>Insecta</taxon>
        <taxon>Pterygota</taxon>
        <taxon>Neoptera</taxon>
        <taxon>Polyneoptera</taxon>
        <taxon>Phasmatodea</taxon>
        <taxon>Timematodea</taxon>
        <taxon>Timematoidea</taxon>
        <taxon>Timematidae</taxon>
        <taxon>Timema</taxon>
    </lineage>
</organism>
<name>A0ABN7NCZ4_TIMPD</name>
<dbReference type="Proteomes" id="UP001153148">
    <property type="component" value="Unassembled WGS sequence"/>
</dbReference>
<sequence length="101" mass="11814">MFGLKLYSKVSDKYLVPLYIIGSKESYANLKEQWKTKINLKCIIIFISCNKKTISSDIVLAMYLHFKVPNKIQVSSPLVVWLQVASKRLNRTYRLAWFKPN</sequence>
<reference evidence="1" key="1">
    <citation type="submission" date="2021-03" db="EMBL/GenBank/DDBJ databases">
        <authorList>
            <person name="Tran Van P."/>
        </authorList>
    </citation>
    <scope>NUCLEOTIDE SEQUENCE</scope>
</reference>
<accession>A0ABN7NCZ4</accession>
<gene>
    <name evidence="1" type="ORF">TPAB3V08_LOCUS789</name>
</gene>
<evidence type="ECO:0000313" key="1">
    <source>
        <dbReference type="EMBL" id="CAG2053740.1"/>
    </source>
</evidence>
<keyword evidence="2" id="KW-1185">Reference proteome</keyword>
<comment type="caution">
    <text evidence="1">The sequence shown here is derived from an EMBL/GenBank/DDBJ whole genome shotgun (WGS) entry which is preliminary data.</text>
</comment>
<protein>
    <submittedName>
        <fullName evidence="1">Uncharacterized protein</fullName>
    </submittedName>
</protein>
<evidence type="ECO:0000313" key="2">
    <source>
        <dbReference type="Proteomes" id="UP001153148"/>
    </source>
</evidence>
<proteinExistence type="predicted"/>